<feature type="DNA-binding region" description="OmpR/PhoB-type" evidence="2">
    <location>
        <begin position="2"/>
        <end position="102"/>
    </location>
</feature>
<dbReference type="AlphaFoldDB" id="A0A291M3I4"/>
<geneLocation type="plasmid" evidence="5">
    <name>pdy25-a</name>
</geneLocation>
<dbReference type="SUPFAM" id="SSF46894">
    <property type="entry name" value="C-terminal effector domain of the bipartite response regulators"/>
    <property type="match status" value="1"/>
</dbReference>
<dbReference type="InterPro" id="IPR016032">
    <property type="entry name" value="Sig_transdc_resp-reg_C-effctor"/>
</dbReference>
<evidence type="ECO:0000313" key="4">
    <source>
        <dbReference type="EMBL" id="ATI43526.1"/>
    </source>
</evidence>
<dbReference type="Pfam" id="PF00486">
    <property type="entry name" value="Trans_reg_C"/>
    <property type="match status" value="1"/>
</dbReference>
<dbReference type="OrthoDB" id="7794946at2"/>
<dbReference type="PROSITE" id="PS51755">
    <property type="entry name" value="OMPR_PHOB"/>
    <property type="match status" value="1"/>
</dbReference>
<gene>
    <name evidence="4" type="ORF">CBW24_15335</name>
</gene>
<sequence length="547" mass="60392">MTEFKPIGPLVFDAGFSSATDGSGAVIRFTRSERRLLAYLHSHHRVVLSRDMLLDAISGEGSEKNDRNIDYLVNRLRRKLRDSAHAPQYIQTHYGQGYEWIGESAAHADATPDARADAAADAGPGRGPIVMGPVTGLDDCTRFAAAARSVCDALREDLITVFAEPPAAPYGTVNLRSRRSFDVPDGVFRLDMSFLEIDDRLAVAVLLHRIGQDEGILLGRHSTGTDDPADPALRAFARSCAETAQQKLWERLSEEWNRELADVPTAVALHRAAEAVGRPEYTWRENETRLRGLLKSNPDCPRNQLLLATALHTKYIINGIEVLSEGDPRAQDMAEMSSLVRRALPGLRDNPIQTMTAAKILWFCETDARPEAFAIASRAFDEATAFGAACALMGQMHMWNGDADRGLAHFRKALGFTGSGGQFHLYTLVMICQALAVRGGARGEDMTLIRDLFTRDPRNLVLFSLYYTPPADLQPHDALARFIEAMTPVQISALLRNVTFASVRLFNESLHQRRLLARPYELIVARHGTDHVPPEVEAVMRGSGAGW</sequence>
<dbReference type="InterPro" id="IPR001867">
    <property type="entry name" value="OmpR/PhoB-type_DNA-bd"/>
</dbReference>
<evidence type="ECO:0000259" key="3">
    <source>
        <dbReference type="PROSITE" id="PS51755"/>
    </source>
</evidence>
<keyword evidence="1 2" id="KW-0238">DNA-binding</keyword>
<dbReference type="GO" id="GO:0006355">
    <property type="term" value="P:regulation of DNA-templated transcription"/>
    <property type="evidence" value="ECO:0007669"/>
    <property type="project" value="InterPro"/>
</dbReference>
<proteinExistence type="predicted"/>
<dbReference type="Proteomes" id="UP000219050">
    <property type="component" value="Plasmid pDY25-A"/>
</dbReference>
<dbReference type="GO" id="GO:0003677">
    <property type="term" value="F:DNA binding"/>
    <property type="evidence" value="ECO:0007669"/>
    <property type="project" value="UniProtKB-UniRule"/>
</dbReference>
<dbReference type="Gene3D" id="1.10.10.10">
    <property type="entry name" value="Winged helix-like DNA-binding domain superfamily/Winged helix DNA-binding domain"/>
    <property type="match status" value="1"/>
</dbReference>
<dbReference type="InterPro" id="IPR036388">
    <property type="entry name" value="WH-like_DNA-bd_sf"/>
</dbReference>
<dbReference type="GO" id="GO:0000160">
    <property type="term" value="P:phosphorelay signal transduction system"/>
    <property type="evidence" value="ECO:0007669"/>
    <property type="project" value="InterPro"/>
</dbReference>
<dbReference type="EMBL" id="CP021405">
    <property type="protein sequence ID" value="ATI43526.1"/>
    <property type="molecule type" value="Genomic_DNA"/>
</dbReference>
<evidence type="ECO:0000256" key="2">
    <source>
        <dbReference type="PROSITE-ProRule" id="PRU01091"/>
    </source>
</evidence>
<protein>
    <recommendedName>
        <fullName evidence="3">OmpR/PhoB-type domain-containing protein</fullName>
    </recommendedName>
</protein>
<evidence type="ECO:0000313" key="5">
    <source>
        <dbReference type="Proteomes" id="UP000219050"/>
    </source>
</evidence>
<evidence type="ECO:0000256" key="1">
    <source>
        <dbReference type="ARBA" id="ARBA00023125"/>
    </source>
</evidence>
<keyword evidence="5" id="KW-1185">Reference proteome</keyword>
<accession>A0A291M3I4</accession>
<dbReference type="SMART" id="SM00862">
    <property type="entry name" value="Trans_reg_C"/>
    <property type="match status" value="1"/>
</dbReference>
<keyword evidence="4" id="KW-0614">Plasmid</keyword>
<organism evidence="4 5">
    <name type="scientific">Pacificitalea manganoxidans</name>
    <dbReference type="NCBI Taxonomy" id="1411902"/>
    <lineage>
        <taxon>Bacteria</taxon>
        <taxon>Pseudomonadati</taxon>
        <taxon>Pseudomonadota</taxon>
        <taxon>Alphaproteobacteria</taxon>
        <taxon>Rhodobacterales</taxon>
        <taxon>Paracoccaceae</taxon>
        <taxon>Pacificitalea</taxon>
    </lineage>
</organism>
<dbReference type="RefSeq" id="WP_097374287.1">
    <property type="nucleotide sequence ID" value="NZ_CP021405.1"/>
</dbReference>
<dbReference type="KEGG" id="cmag:CBW24_15335"/>
<feature type="domain" description="OmpR/PhoB-type" evidence="3">
    <location>
        <begin position="2"/>
        <end position="102"/>
    </location>
</feature>
<dbReference type="CDD" id="cd00383">
    <property type="entry name" value="trans_reg_C"/>
    <property type="match status" value="1"/>
</dbReference>
<reference evidence="4 5" key="1">
    <citation type="submission" date="2017-05" db="EMBL/GenBank/DDBJ databases">
        <title>Comparative genomic and metabolic analysis of manganese-oxidizing mechanisms in Celeribater manganoxidans DY25T: its adaption to the environment of polymetallic nodule.</title>
        <authorList>
            <person name="Wang X."/>
        </authorList>
    </citation>
    <scope>NUCLEOTIDE SEQUENCE [LARGE SCALE GENOMIC DNA]</scope>
    <source>
        <strain evidence="4 5">DY25</strain>
        <plasmid evidence="5">pdy25-a</plasmid>
    </source>
</reference>
<name>A0A291M3I4_9RHOB</name>